<comment type="caution">
    <text evidence="2">The sequence shown here is derived from an EMBL/GenBank/DDBJ whole genome shotgun (WGS) entry which is preliminary data.</text>
</comment>
<name>A0ABV3ZNB4_9BACT</name>
<dbReference type="Gene3D" id="3.30.70.100">
    <property type="match status" value="1"/>
</dbReference>
<feature type="domain" description="ABM" evidence="1">
    <location>
        <begin position="17"/>
        <end position="105"/>
    </location>
</feature>
<dbReference type="InterPro" id="IPR030456">
    <property type="entry name" value="TF_fork_head_CS_2"/>
</dbReference>
<dbReference type="PANTHER" id="PTHR37811:SF2">
    <property type="entry name" value="ABM DOMAIN-CONTAINING PROTEIN"/>
    <property type="match status" value="1"/>
</dbReference>
<evidence type="ECO:0000313" key="2">
    <source>
        <dbReference type="EMBL" id="MEX6690584.1"/>
    </source>
</evidence>
<reference evidence="2 3" key="1">
    <citation type="submission" date="2023-07" db="EMBL/GenBank/DDBJ databases">
        <authorList>
            <person name="Lian W.-H."/>
        </authorList>
    </citation>
    <scope>NUCLEOTIDE SEQUENCE [LARGE SCALE GENOMIC DNA]</scope>
    <source>
        <strain evidence="2 3">SYSU DXS3180</strain>
    </source>
</reference>
<keyword evidence="2" id="KW-0560">Oxidoreductase</keyword>
<dbReference type="EMBL" id="JAULBC010000009">
    <property type="protein sequence ID" value="MEX6690584.1"/>
    <property type="molecule type" value="Genomic_DNA"/>
</dbReference>
<accession>A0ABV3ZNB4</accession>
<sequence>MNVAKVFVLHVKSEIMIVVIFEVEPAKVKWDEYINMAAELYDELTEVEGFISVERFKSIRDETKLLSLSFWKDEESVANWRNAIRHRAAQEKGRVSVFRNYRLRVANVIRDYGMEERDGVETLHCNVSASDTTLFHHK</sequence>
<dbReference type="InterPro" id="IPR052936">
    <property type="entry name" value="Jasmonate_Hydroxylase-like"/>
</dbReference>
<keyword evidence="3" id="KW-1185">Reference proteome</keyword>
<dbReference type="PROSITE" id="PS00658">
    <property type="entry name" value="FORK_HEAD_2"/>
    <property type="match status" value="1"/>
</dbReference>
<organism evidence="2 3">
    <name type="scientific">Danxiaibacter flavus</name>
    <dbReference type="NCBI Taxonomy" id="3049108"/>
    <lineage>
        <taxon>Bacteria</taxon>
        <taxon>Pseudomonadati</taxon>
        <taxon>Bacteroidota</taxon>
        <taxon>Chitinophagia</taxon>
        <taxon>Chitinophagales</taxon>
        <taxon>Chitinophagaceae</taxon>
        <taxon>Danxiaibacter</taxon>
    </lineage>
</organism>
<dbReference type="Proteomes" id="UP001560573">
    <property type="component" value="Unassembled WGS sequence"/>
</dbReference>
<proteinExistence type="predicted"/>
<dbReference type="InterPro" id="IPR007138">
    <property type="entry name" value="ABM_dom"/>
</dbReference>
<dbReference type="EC" id="1.14.-.-" evidence="2"/>
<dbReference type="SUPFAM" id="SSF54909">
    <property type="entry name" value="Dimeric alpha+beta barrel"/>
    <property type="match status" value="1"/>
</dbReference>
<evidence type="ECO:0000313" key="3">
    <source>
        <dbReference type="Proteomes" id="UP001560573"/>
    </source>
</evidence>
<dbReference type="GO" id="GO:0004497">
    <property type="term" value="F:monooxygenase activity"/>
    <property type="evidence" value="ECO:0007669"/>
    <property type="project" value="UniProtKB-KW"/>
</dbReference>
<evidence type="ECO:0000259" key="1">
    <source>
        <dbReference type="PROSITE" id="PS51725"/>
    </source>
</evidence>
<protein>
    <submittedName>
        <fullName evidence="2">Antibiotic biosynthesis monooxygenase</fullName>
        <ecNumber evidence="2">1.14.-.-</ecNumber>
    </submittedName>
</protein>
<gene>
    <name evidence="2" type="ORF">QTN47_23935</name>
</gene>
<keyword evidence="2" id="KW-0503">Monooxygenase</keyword>
<dbReference type="PANTHER" id="PTHR37811">
    <property type="entry name" value="BLL5343 PROTEIN"/>
    <property type="match status" value="1"/>
</dbReference>
<dbReference type="InterPro" id="IPR011008">
    <property type="entry name" value="Dimeric_a/b-barrel"/>
</dbReference>
<dbReference type="Pfam" id="PF03992">
    <property type="entry name" value="ABM"/>
    <property type="match status" value="1"/>
</dbReference>
<dbReference type="PROSITE" id="PS51725">
    <property type="entry name" value="ABM"/>
    <property type="match status" value="1"/>
</dbReference>
<dbReference type="RefSeq" id="WP_369331995.1">
    <property type="nucleotide sequence ID" value="NZ_JAULBC010000009.1"/>
</dbReference>